<protein>
    <recommendedName>
        <fullName evidence="6">Secreted protein</fullName>
    </recommendedName>
</protein>
<name>A0A940XHZ0_9ACTN</name>
<feature type="region of interest" description="Disordered" evidence="1">
    <location>
        <begin position="730"/>
        <end position="814"/>
    </location>
</feature>
<evidence type="ECO:0000313" key="5">
    <source>
        <dbReference type="Proteomes" id="UP000677875"/>
    </source>
</evidence>
<dbReference type="InterPro" id="IPR010916">
    <property type="entry name" value="TonB_box_CS"/>
</dbReference>
<evidence type="ECO:0000256" key="3">
    <source>
        <dbReference type="SAM" id="SignalP"/>
    </source>
</evidence>
<dbReference type="InterPro" id="IPR013783">
    <property type="entry name" value="Ig-like_fold"/>
</dbReference>
<feature type="region of interest" description="Disordered" evidence="1">
    <location>
        <begin position="497"/>
        <end position="516"/>
    </location>
</feature>
<organism evidence="4 5">
    <name type="scientific">Streptomyces tagetis</name>
    <dbReference type="NCBI Taxonomy" id="2820809"/>
    <lineage>
        <taxon>Bacteria</taxon>
        <taxon>Bacillati</taxon>
        <taxon>Actinomycetota</taxon>
        <taxon>Actinomycetes</taxon>
        <taxon>Kitasatosporales</taxon>
        <taxon>Streptomycetaceae</taxon>
        <taxon>Streptomyces</taxon>
    </lineage>
</organism>
<dbReference type="Pfam" id="PF19516">
    <property type="entry name" value="DUF6049"/>
    <property type="match status" value="1"/>
</dbReference>
<keyword evidence="2" id="KW-1133">Transmembrane helix</keyword>
<gene>
    <name evidence="4" type="ORF">J5Y05_14710</name>
</gene>
<comment type="caution">
    <text evidence="4">The sequence shown here is derived from an EMBL/GenBank/DDBJ whole genome shotgun (WGS) entry which is preliminary data.</text>
</comment>
<proteinExistence type="predicted"/>
<dbReference type="InterPro" id="IPR046112">
    <property type="entry name" value="DUF6049"/>
</dbReference>
<evidence type="ECO:0000256" key="1">
    <source>
        <dbReference type="SAM" id="MobiDB-lite"/>
    </source>
</evidence>
<keyword evidence="2" id="KW-0812">Transmembrane</keyword>
<dbReference type="PROSITE" id="PS00430">
    <property type="entry name" value="TONB_DEPENDENT_REC_1"/>
    <property type="match status" value="1"/>
</dbReference>
<keyword evidence="2" id="KW-0472">Membrane</keyword>
<keyword evidence="5" id="KW-1185">Reference proteome</keyword>
<evidence type="ECO:0008006" key="6">
    <source>
        <dbReference type="Google" id="ProtNLM"/>
    </source>
</evidence>
<dbReference type="EMBL" id="JAGPNL010000003">
    <property type="protein sequence ID" value="MBQ0827752.1"/>
    <property type="molecule type" value="Genomic_DNA"/>
</dbReference>
<sequence length="814" mass="85048">MAEAADFQGTSPSPARRGLRRAQALLAGAPLLAGLFQLPAAGPAHAQEPATAEAASDAGPVAVAVDSLTPSVPTDGDTVTVSGTVTNNGKRAVTDAHVALRLGPEVATRSAIDAVAKNADSLQGSIAPEVGDKYTEKFSKLTPGVSEHFNISVPVDELNLGRDGVYEFAVSLSGQTSAQPWEQVLGIQRTFLPWKPDAADTRTKTTFLWPLVSTTHMAAETGPNEEQTPVFLNDDLAREISPGGRLNQMVALGKSLDVTWVIDPDLLASVDAMTGKYRVRNGEETTPGTHQAVAKQWLADLQAAVSGKEVVALPFADPDLASLAHNGTGITGSLSQLKDATDVVANTVEPILHVKPSTDFAWPVDGSVDRSIVKVATSAGADKVIARSDSLQEAGALPYTPSAARPIGGGTTAVVADARMSTAFEGELNTASASTLAVQRFLAQSLELGLQTGKQRSIVVAPQRMPSGSQARAMAEALGALQGGTWSQSQELSAAAVAKPDPRATTKVPATSSYPSSLRKKELRRSAFVQITQTQDKLGNFKVVLSDESRVVTPFGRALNRGMSASWRGRAAEAESFRDGVESYLDGLAGRVRLIDKSETKLSGRSATIPVTVQNNLVQDVGPLVLRLSSTNPTRLEIGGSAYQEQPVSVSGGHSQSVKFTTSANANGRATVIAQLYTTDGRKYGEPVSFDVKVTEITATVMLVIGGGVLLLVLAGFRMYTQRKRAAAREADEAASDEKDQAAPTEEDQAGASETDDAERAGDGPEKPAGPGGDLPEESGAEPRAGDPEQPSDPTPDTATENAGPSGTGERVDR</sequence>
<evidence type="ECO:0000256" key="2">
    <source>
        <dbReference type="SAM" id="Phobius"/>
    </source>
</evidence>
<dbReference type="AlphaFoldDB" id="A0A940XHZ0"/>
<feature type="compositionally biased region" description="Basic and acidic residues" evidence="1">
    <location>
        <begin position="730"/>
        <end position="741"/>
    </location>
</feature>
<feature type="transmembrane region" description="Helical" evidence="2">
    <location>
        <begin position="697"/>
        <end position="717"/>
    </location>
</feature>
<accession>A0A940XHZ0</accession>
<reference evidence="4" key="1">
    <citation type="submission" date="2021-04" db="EMBL/GenBank/DDBJ databases">
        <title>Genome seq and assembly of Streptomyces sp. RG38.</title>
        <authorList>
            <person name="Chhetri G."/>
        </authorList>
    </citation>
    <scope>NUCLEOTIDE SEQUENCE</scope>
    <source>
        <strain evidence="4">RG38</strain>
    </source>
</reference>
<dbReference type="GO" id="GO:0005975">
    <property type="term" value="P:carbohydrate metabolic process"/>
    <property type="evidence" value="ECO:0007669"/>
    <property type="project" value="UniProtKB-ARBA"/>
</dbReference>
<dbReference type="Proteomes" id="UP000677875">
    <property type="component" value="Unassembled WGS sequence"/>
</dbReference>
<dbReference type="RefSeq" id="WP_210872383.1">
    <property type="nucleotide sequence ID" value="NZ_JAGPNL010000003.1"/>
</dbReference>
<dbReference type="Gene3D" id="2.60.40.10">
    <property type="entry name" value="Immunoglobulins"/>
    <property type="match status" value="1"/>
</dbReference>
<feature type="compositionally biased region" description="Acidic residues" evidence="1">
    <location>
        <begin position="745"/>
        <end position="757"/>
    </location>
</feature>
<feature type="chain" id="PRO_5037819702" description="Secreted protein" evidence="3">
    <location>
        <begin position="47"/>
        <end position="814"/>
    </location>
</feature>
<keyword evidence="3" id="KW-0732">Signal</keyword>
<feature type="signal peptide" evidence="3">
    <location>
        <begin position="1"/>
        <end position="46"/>
    </location>
</feature>
<evidence type="ECO:0000313" key="4">
    <source>
        <dbReference type="EMBL" id="MBQ0827752.1"/>
    </source>
</evidence>
<feature type="compositionally biased region" description="Polar residues" evidence="1">
    <location>
        <begin position="795"/>
        <end position="805"/>
    </location>
</feature>